<feature type="region of interest" description="Disordered" evidence="1">
    <location>
        <begin position="140"/>
        <end position="171"/>
    </location>
</feature>
<dbReference type="AlphaFoldDB" id="A0A6A4GK83"/>
<protein>
    <recommendedName>
        <fullName evidence="4">NUDE domain-containing protein</fullName>
    </recommendedName>
</protein>
<dbReference type="Proteomes" id="UP000799118">
    <property type="component" value="Unassembled WGS sequence"/>
</dbReference>
<feature type="compositionally biased region" description="Polar residues" evidence="1">
    <location>
        <begin position="238"/>
        <end position="296"/>
    </location>
</feature>
<evidence type="ECO:0008006" key="4">
    <source>
        <dbReference type="Google" id="ProtNLM"/>
    </source>
</evidence>
<reference evidence="2" key="1">
    <citation type="journal article" date="2019" name="Environ. Microbiol.">
        <title>Fungal ecological strategies reflected in gene transcription - a case study of two litter decomposers.</title>
        <authorList>
            <person name="Barbi F."/>
            <person name="Kohler A."/>
            <person name="Barry K."/>
            <person name="Baskaran P."/>
            <person name="Daum C."/>
            <person name="Fauchery L."/>
            <person name="Ihrmark K."/>
            <person name="Kuo A."/>
            <person name="LaButti K."/>
            <person name="Lipzen A."/>
            <person name="Morin E."/>
            <person name="Grigoriev I.V."/>
            <person name="Henrissat B."/>
            <person name="Lindahl B."/>
            <person name="Martin F."/>
        </authorList>
    </citation>
    <scope>NUCLEOTIDE SEQUENCE</scope>
    <source>
        <strain evidence="2">JB14</strain>
    </source>
</reference>
<dbReference type="EMBL" id="ML769957">
    <property type="protein sequence ID" value="KAE9385664.1"/>
    <property type="molecule type" value="Genomic_DNA"/>
</dbReference>
<evidence type="ECO:0000313" key="3">
    <source>
        <dbReference type="Proteomes" id="UP000799118"/>
    </source>
</evidence>
<evidence type="ECO:0000256" key="1">
    <source>
        <dbReference type="SAM" id="MobiDB-lite"/>
    </source>
</evidence>
<sequence>MEGQNTNLEEALAKALGRLQASDVATQANTDRIAVLEKANAGLTAEKQSLKGKVDSLELKKQYDQLASQQKHWDDLRRTSEQIEQLTNLIGQADNEELNELRRARDRSKILEGEHTALQKRFKDQENRVATAEKAATSIKQSLTQAQSRASEWEKRAKESEAKLERTTTQLEQAEQIHSQLDSDYLVVKMQLEDREADARLAQDRESRFREEISALETKTRQLQVELEKARTVIRNPTPSYHSKVSNGTTYTVSRPDSRSSTVFVDRSVTPSGRTHTTRSITPRSITPPHNSTSVWDSIHAPPTPTAKNGRYEPKLPPQNSTVHAPSGRYPASLSRGPSQARLPYSRPAAASPYSRSAVASPTPSTVSLAPTVDEDGWWS</sequence>
<feature type="compositionally biased region" description="Low complexity" evidence="1">
    <location>
        <begin position="344"/>
        <end position="362"/>
    </location>
</feature>
<feature type="region of interest" description="Disordered" evidence="1">
    <location>
        <begin position="238"/>
        <end position="380"/>
    </location>
</feature>
<gene>
    <name evidence="2" type="ORF">BT96DRAFT_572218</name>
</gene>
<evidence type="ECO:0000313" key="2">
    <source>
        <dbReference type="EMBL" id="KAE9385664.1"/>
    </source>
</evidence>
<organism evidence="2 3">
    <name type="scientific">Gymnopus androsaceus JB14</name>
    <dbReference type="NCBI Taxonomy" id="1447944"/>
    <lineage>
        <taxon>Eukaryota</taxon>
        <taxon>Fungi</taxon>
        <taxon>Dikarya</taxon>
        <taxon>Basidiomycota</taxon>
        <taxon>Agaricomycotina</taxon>
        <taxon>Agaricomycetes</taxon>
        <taxon>Agaricomycetidae</taxon>
        <taxon>Agaricales</taxon>
        <taxon>Marasmiineae</taxon>
        <taxon>Omphalotaceae</taxon>
        <taxon>Gymnopus</taxon>
    </lineage>
</organism>
<keyword evidence="3" id="KW-1185">Reference proteome</keyword>
<accession>A0A6A4GK83</accession>
<dbReference type="OrthoDB" id="3357224at2759"/>
<name>A0A6A4GK83_9AGAR</name>
<feature type="compositionally biased region" description="Basic and acidic residues" evidence="1">
    <location>
        <begin position="151"/>
        <end position="166"/>
    </location>
</feature>
<feature type="compositionally biased region" description="Polar residues" evidence="1">
    <location>
        <begin position="140"/>
        <end position="150"/>
    </location>
</feature>
<proteinExistence type="predicted"/>
<dbReference type="SUPFAM" id="SSF57997">
    <property type="entry name" value="Tropomyosin"/>
    <property type="match status" value="1"/>
</dbReference>